<dbReference type="EMBL" id="GL376624">
    <property type="status" value="NOT_ANNOTATED_CDS"/>
    <property type="molecule type" value="Genomic_DNA"/>
</dbReference>
<organism evidence="1 2">
    <name type="scientific">Globisporangium ultimum (strain ATCC 200006 / CBS 805.95 / DAOM BR144)</name>
    <name type="common">Pythium ultimum</name>
    <dbReference type="NCBI Taxonomy" id="431595"/>
    <lineage>
        <taxon>Eukaryota</taxon>
        <taxon>Sar</taxon>
        <taxon>Stramenopiles</taxon>
        <taxon>Oomycota</taxon>
        <taxon>Peronosporomycetes</taxon>
        <taxon>Pythiales</taxon>
        <taxon>Pythiaceae</taxon>
        <taxon>Globisporangium</taxon>
    </lineage>
</organism>
<protein>
    <submittedName>
        <fullName evidence="1">Uncharacterized protein</fullName>
    </submittedName>
</protein>
<dbReference type="EnsemblProtists" id="PYU1_T010040">
    <property type="protein sequence ID" value="PYU1_T010040"/>
    <property type="gene ID" value="PYU1_G010020"/>
</dbReference>
<dbReference type="InParanoid" id="K3WYJ1"/>
<keyword evidence="2" id="KW-1185">Reference proteome</keyword>
<dbReference type="VEuPathDB" id="FungiDB:PYU1_G010020"/>
<dbReference type="HOGENOM" id="CLU_2550029_0_0_1"/>
<reference evidence="1" key="3">
    <citation type="submission" date="2015-02" db="UniProtKB">
        <authorList>
            <consortium name="EnsemblProtists"/>
        </authorList>
    </citation>
    <scope>IDENTIFICATION</scope>
    <source>
        <strain evidence="1">DAOM BR144</strain>
    </source>
</reference>
<dbReference type="AlphaFoldDB" id="K3WYJ1"/>
<evidence type="ECO:0000313" key="2">
    <source>
        <dbReference type="Proteomes" id="UP000019132"/>
    </source>
</evidence>
<reference evidence="2" key="2">
    <citation type="submission" date="2010-04" db="EMBL/GenBank/DDBJ databases">
        <authorList>
            <person name="Buell R."/>
            <person name="Hamilton J."/>
            <person name="Hostetler J."/>
        </authorList>
    </citation>
    <scope>NUCLEOTIDE SEQUENCE [LARGE SCALE GENOMIC DNA]</scope>
    <source>
        <strain evidence="2">DAOM:BR144</strain>
    </source>
</reference>
<sequence>MSVPSDVILLAKVSSTVLTVGLVVKNFQAVEFSVPHLKEECELFDRMFYFAPSSSAPSSPPVFCAATVWVSSTTSTPLLALPN</sequence>
<name>K3WYJ1_GLOUD</name>
<dbReference type="Proteomes" id="UP000019132">
    <property type="component" value="Unassembled WGS sequence"/>
</dbReference>
<accession>K3WYJ1</accession>
<reference evidence="2" key="1">
    <citation type="journal article" date="2010" name="Genome Biol.">
        <title>Genome sequence of the necrotrophic plant pathogen Pythium ultimum reveals original pathogenicity mechanisms and effector repertoire.</title>
        <authorList>
            <person name="Levesque C.A."/>
            <person name="Brouwer H."/>
            <person name="Cano L."/>
            <person name="Hamilton J.P."/>
            <person name="Holt C."/>
            <person name="Huitema E."/>
            <person name="Raffaele S."/>
            <person name="Robideau G.P."/>
            <person name="Thines M."/>
            <person name="Win J."/>
            <person name="Zerillo M.M."/>
            <person name="Beakes G.W."/>
            <person name="Boore J.L."/>
            <person name="Busam D."/>
            <person name="Dumas B."/>
            <person name="Ferriera S."/>
            <person name="Fuerstenberg S.I."/>
            <person name="Gachon C.M."/>
            <person name="Gaulin E."/>
            <person name="Govers F."/>
            <person name="Grenville-Briggs L."/>
            <person name="Horner N."/>
            <person name="Hostetler J."/>
            <person name="Jiang R.H."/>
            <person name="Johnson J."/>
            <person name="Krajaejun T."/>
            <person name="Lin H."/>
            <person name="Meijer H.J."/>
            <person name="Moore B."/>
            <person name="Morris P."/>
            <person name="Phuntmart V."/>
            <person name="Puiu D."/>
            <person name="Shetty J."/>
            <person name="Stajich J.E."/>
            <person name="Tripathy S."/>
            <person name="Wawra S."/>
            <person name="van West P."/>
            <person name="Whitty B.R."/>
            <person name="Coutinho P.M."/>
            <person name="Henrissat B."/>
            <person name="Martin F."/>
            <person name="Thomas P.D."/>
            <person name="Tyler B.M."/>
            <person name="De Vries R.P."/>
            <person name="Kamoun S."/>
            <person name="Yandell M."/>
            <person name="Tisserat N."/>
            <person name="Buell C.R."/>
        </authorList>
    </citation>
    <scope>NUCLEOTIDE SEQUENCE</scope>
    <source>
        <strain evidence="2">DAOM:BR144</strain>
    </source>
</reference>
<proteinExistence type="predicted"/>
<evidence type="ECO:0000313" key="1">
    <source>
        <dbReference type="EnsemblProtists" id="PYU1_T010040"/>
    </source>
</evidence>